<evidence type="ECO:0000256" key="9">
    <source>
        <dbReference type="ARBA" id="ARBA00023002"/>
    </source>
</evidence>
<evidence type="ECO:0000313" key="16">
    <source>
        <dbReference type="Proteomes" id="UP001075354"/>
    </source>
</evidence>
<keyword evidence="5 13" id="KW-0349">Heme</keyword>
<dbReference type="GO" id="GO:0020037">
    <property type="term" value="F:heme binding"/>
    <property type="evidence" value="ECO:0007669"/>
    <property type="project" value="InterPro"/>
</dbReference>
<evidence type="ECO:0000256" key="13">
    <source>
        <dbReference type="PIRSR" id="PIRSR602401-1"/>
    </source>
</evidence>
<keyword evidence="9 14" id="KW-0560">Oxidoreductase</keyword>
<dbReference type="Gene3D" id="1.10.630.10">
    <property type="entry name" value="Cytochrome P450"/>
    <property type="match status" value="1"/>
</dbReference>
<dbReference type="PANTHER" id="PTHR24291:SF189">
    <property type="entry name" value="CYTOCHROME P450 4C3-RELATED"/>
    <property type="match status" value="1"/>
</dbReference>
<dbReference type="GO" id="GO:0005789">
    <property type="term" value="C:endoplasmic reticulum membrane"/>
    <property type="evidence" value="ECO:0007669"/>
    <property type="project" value="UniProtKB-SubCell"/>
</dbReference>
<evidence type="ECO:0000256" key="10">
    <source>
        <dbReference type="ARBA" id="ARBA00023004"/>
    </source>
</evidence>
<evidence type="ECO:0000256" key="8">
    <source>
        <dbReference type="ARBA" id="ARBA00022848"/>
    </source>
</evidence>
<comment type="subcellular location">
    <subcellularLocation>
        <location evidence="3">Endoplasmic reticulum membrane</location>
        <topology evidence="3">Peripheral membrane protein</topology>
    </subcellularLocation>
    <subcellularLocation>
        <location evidence="2">Microsome membrane</location>
        <topology evidence="2">Peripheral membrane protein</topology>
    </subcellularLocation>
</comment>
<proteinExistence type="inferred from homology"/>
<dbReference type="InterPro" id="IPR036396">
    <property type="entry name" value="Cyt_P450_sf"/>
</dbReference>
<keyword evidence="10 13" id="KW-0408">Iron</keyword>
<dbReference type="GO" id="GO:0005506">
    <property type="term" value="F:iron ion binding"/>
    <property type="evidence" value="ECO:0007669"/>
    <property type="project" value="InterPro"/>
</dbReference>
<evidence type="ECO:0000313" key="15">
    <source>
        <dbReference type="EMBL" id="KAJ1529724.1"/>
    </source>
</evidence>
<dbReference type="PRINTS" id="PR00385">
    <property type="entry name" value="P450"/>
</dbReference>
<dbReference type="Proteomes" id="UP001075354">
    <property type="component" value="Chromosome 3"/>
</dbReference>
<dbReference type="Pfam" id="PF00067">
    <property type="entry name" value="p450"/>
    <property type="match status" value="1"/>
</dbReference>
<evidence type="ECO:0000256" key="11">
    <source>
        <dbReference type="ARBA" id="ARBA00023033"/>
    </source>
</evidence>
<sequence>MFWLARTIPGPPNGALCFAGPMDEVLDKAIAAQRKYGNVVRVWAWPAVNITICEPDDLEVLCTSPHLQHKPAIVYDSMSPIMGEGLVSLSGDVHRRHRKAIGPSLHLDILQDFLPTFERNALQLCKQFEQRAATGEPFNATDALSSYSAHAICETVFSSEFAPRMQETKAHFIRYLHASSALMYYRVMRPWLFPDALFYFTRPYAEYQEAARVFQSFVTMMLDYKVDQLKKGAPQRDRKRRAFLDHVLTSTDAQVLSHRELVEELKTVSGAAIGTSTDLMSVFLLVVSLLPDVQEKIAKELDDVFGGTDRPVEPADLGHLQYLECVLKESMRLFPPVFSFSRTVLRDVTLPSGHVLPEGAIVAAVPHFTHRDPRHWTDPDKFDPDRFLPENSRGRHPFAFVPFSAGSRNCIGQRYAMMSAKVLASSILRRFRVLPSGVAGAPSALQDIKMLAGISSAPLGGAVVRVERRAKSEQKRRG</sequence>
<comment type="caution">
    <text evidence="15">The sequence shown here is derived from an EMBL/GenBank/DDBJ whole genome shotgun (WGS) entry which is preliminary data.</text>
</comment>
<evidence type="ECO:0000256" key="2">
    <source>
        <dbReference type="ARBA" id="ARBA00004174"/>
    </source>
</evidence>
<evidence type="ECO:0000256" key="12">
    <source>
        <dbReference type="ARBA" id="ARBA00023136"/>
    </source>
</evidence>
<keyword evidence="8" id="KW-0492">Microsome</keyword>
<evidence type="ECO:0000256" key="5">
    <source>
        <dbReference type="ARBA" id="ARBA00022617"/>
    </source>
</evidence>
<gene>
    <name evidence="15" type="ORF">ONE63_006477</name>
</gene>
<evidence type="ECO:0000256" key="6">
    <source>
        <dbReference type="ARBA" id="ARBA00022723"/>
    </source>
</evidence>
<feature type="binding site" description="axial binding residue" evidence="13">
    <location>
        <position position="410"/>
    </location>
    <ligand>
        <name>heme</name>
        <dbReference type="ChEBI" id="CHEBI:30413"/>
    </ligand>
    <ligandPart>
        <name>Fe</name>
        <dbReference type="ChEBI" id="CHEBI:18248"/>
    </ligandPart>
</feature>
<dbReference type="GO" id="GO:0016705">
    <property type="term" value="F:oxidoreductase activity, acting on paired donors, with incorporation or reduction of molecular oxygen"/>
    <property type="evidence" value="ECO:0007669"/>
    <property type="project" value="InterPro"/>
</dbReference>
<reference evidence="15" key="1">
    <citation type="submission" date="2022-12" db="EMBL/GenBank/DDBJ databases">
        <title>Chromosome-level genome assembly of the bean flower thrips Megalurothrips usitatus.</title>
        <authorList>
            <person name="Ma L."/>
            <person name="Liu Q."/>
            <person name="Li H."/>
            <person name="Cai W."/>
        </authorList>
    </citation>
    <scope>NUCLEOTIDE SEQUENCE</scope>
    <source>
        <strain evidence="15">Cailab_2022a</strain>
    </source>
</reference>
<evidence type="ECO:0000256" key="7">
    <source>
        <dbReference type="ARBA" id="ARBA00022824"/>
    </source>
</evidence>
<evidence type="ECO:0000256" key="1">
    <source>
        <dbReference type="ARBA" id="ARBA00001971"/>
    </source>
</evidence>
<evidence type="ECO:0000256" key="14">
    <source>
        <dbReference type="RuleBase" id="RU000461"/>
    </source>
</evidence>
<comment type="cofactor">
    <cofactor evidence="1 13">
        <name>heme</name>
        <dbReference type="ChEBI" id="CHEBI:30413"/>
    </cofactor>
</comment>
<evidence type="ECO:0000256" key="3">
    <source>
        <dbReference type="ARBA" id="ARBA00004406"/>
    </source>
</evidence>
<protein>
    <submittedName>
        <fullName evidence="15">Uncharacterized protein</fullName>
    </submittedName>
</protein>
<organism evidence="15 16">
    <name type="scientific">Megalurothrips usitatus</name>
    <name type="common">bean blossom thrips</name>
    <dbReference type="NCBI Taxonomy" id="439358"/>
    <lineage>
        <taxon>Eukaryota</taxon>
        <taxon>Metazoa</taxon>
        <taxon>Ecdysozoa</taxon>
        <taxon>Arthropoda</taxon>
        <taxon>Hexapoda</taxon>
        <taxon>Insecta</taxon>
        <taxon>Pterygota</taxon>
        <taxon>Neoptera</taxon>
        <taxon>Paraneoptera</taxon>
        <taxon>Thysanoptera</taxon>
        <taxon>Terebrantia</taxon>
        <taxon>Thripoidea</taxon>
        <taxon>Thripidae</taxon>
        <taxon>Megalurothrips</taxon>
    </lineage>
</organism>
<keyword evidence="16" id="KW-1185">Reference proteome</keyword>
<dbReference type="InterPro" id="IPR050196">
    <property type="entry name" value="Cytochrome_P450_Monoox"/>
</dbReference>
<keyword evidence="7" id="KW-0256">Endoplasmic reticulum</keyword>
<dbReference type="PROSITE" id="PS00086">
    <property type="entry name" value="CYTOCHROME_P450"/>
    <property type="match status" value="1"/>
</dbReference>
<dbReference type="InterPro" id="IPR017972">
    <property type="entry name" value="Cyt_P450_CS"/>
</dbReference>
<keyword evidence="12" id="KW-0472">Membrane</keyword>
<dbReference type="SUPFAM" id="SSF48264">
    <property type="entry name" value="Cytochrome P450"/>
    <property type="match status" value="1"/>
</dbReference>
<dbReference type="AlphaFoldDB" id="A0AAV7XU50"/>
<keyword evidence="6 13" id="KW-0479">Metal-binding</keyword>
<dbReference type="InterPro" id="IPR001128">
    <property type="entry name" value="Cyt_P450"/>
</dbReference>
<dbReference type="InterPro" id="IPR002401">
    <property type="entry name" value="Cyt_P450_E_grp-I"/>
</dbReference>
<keyword evidence="11 14" id="KW-0503">Monooxygenase</keyword>
<accession>A0AAV7XU50</accession>
<dbReference type="PANTHER" id="PTHR24291">
    <property type="entry name" value="CYTOCHROME P450 FAMILY 4"/>
    <property type="match status" value="1"/>
</dbReference>
<dbReference type="EMBL" id="JAPTSV010000003">
    <property type="protein sequence ID" value="KAJ1529724.1"/>
    <property type="molecule type" value="Genomic_DNA"/>
</dbReference>
<dbReference type="GO" id="GO:0004497">
    <property type="term" value="F:monooxygenase activity"/>
    <property type="evidence" value="ECO:0007669"/>
    <property type="project" value="UniProtKB-KW"/>
</dbReference>
<comment type="similarity">
    <text evidence="4 14">Belongs to the cytochrome P450 family.</text>
</comment>
<dbReference type="PRINTS" id="PR00463">
    <property type="entry name" value="EP450I"/>
</dbReference>
<name>A0AAV7XU50_9NEOP</name>
<evidence type="ECO:0000256" key="4">
    <source>
        <dbReference type="ARBA" id="ARBA00010617"/>
    </source>
</evidence>